<keyword evidence="10" id="KW-1185">Reference proteome</keyword>
<dbReference type="NCBIfam" id="TIGR03144">
    <property type="entry name" value="cytochr_II_ccsB"/>
    <property type="match status" value="1"/>
</dbReference>
<dbReference type="InterPro" id="IPR002541">
    <property type="entry name" value="Cyt_c_assembly"/>
</dbReference>
<evidence type="ECO:0000259" key="8">
    <source>
        <dbReference type="Pfam" id="PF01578"/>
    </source>
</evidence>
<feature type="compositionally biased region" description="Basic and acidic residues" evidence="6">
    <location>
        <begin position="49"/>
        <end position="61"/>
    </location>
</feature>
<evidence type="ECO:0000256" key="3">
    <source>
        <dbReference type="ARBA" id="ARBA00022748"/>
    </source>
</evidence>
<dbReference type="Pfam" id="PF01578">
    <property type="entry name" value="Cytochrom_C_asm"/>
    <property type="match status" value="1"/>
</dbReference>
<comment type="subcellular location">
    <subcellularLocation>
        <location evidence="1">Membrane</location>
        <topology evidence="1">Multi-pass membrane protein</topology>
    </subcellularLocation>
</comment>
<evidence type="ECO:0000313" key="9">
    <source>
        <dbReference type="EMBL" id="GAB76891.1"/>
    </source>
</evidence>
<keyword evidence="5 7" id="KW-0472">Membrane</keyword>
<dbReference type="GO" id="GO:0005886">
    <property type="term" value="C:plasma membrane"/>
    <property type="evidence" value="ECO:0007669"/>
    <property type="project" value="TreeGrafter"/>
</dbReference>
<keyword evidence="3" id="KW-0201">Cytochrome c-type biogenesis</keyword>
<feature type="region of interest" description="Disordered" evidence="6">
    <location>
        <begin position="49"/>
        <end position="108"/>
    </location>
</feature>
<dbReference type="GO" id="GO:0020037">
    <property type="term" value="F:heme binding"/>
    <property type="evidence" value="ECO:0007669"/>
    <property type="project" value="InterPro"/>
</dbReference>
<evidence type="ECO:0000256" key="7">
    <source>
        <dbReference type="SAM" id="Phobius"/>
    </source>
</evidence>
<feature type="compositionally biased region" description="Gly residues" evidence="6">
    <location>
        <begin position="63"/>
        <end position="73"/>
    </location>
</feature>
<keyword evidence="4 7" id="KW-1133">Transmembrane helix</keyword>
<sequence>MTILLLDAGIDLQLANYANLALYAAMVVLTLAMLAFAVYVAFADRPDAAGRPATQDREKEFAGVGGTSVGAGTGESSAEVVEETAGSPLGEERQGAPQNRPSRPRGASAGVTGASLTWLSLMFLVVSVVCRGLASNRVPVANMFEFAVFGSMLVLAVYLGMGLRWPLTWLGLFVTTPVLLVLGLALTVWYSPAAELLPSLRSLWLAIHVPIATLSVAVFTIAASVLVLHLVKERRERKVVEGRASRASFLDTLPRAESLDRTAYSLHIVAFPLWTFSLIAGAIWAQQAWGYYWNWDPKETWTFIIWVIYAGYLHARSTSGWSRRTANALAIVGYLAIIVNFAVVNIYFAGQHSYSGL</sequence>
<keyword evidence="2 7" id="KW-0812">Transmembrane</keyword>
<feature type="transmembrane region" description="Helical" evidence="7">
    <location>
        <begin position="109"/>
        <end position="134"/>
    </location>
</feature>
<dbReference type="OrthoDB" id="9814290at2"/>
<evidence type="ECO:0000313" key="10">
    <source>
        <dbReference type="Proteomes" id="UP000008495"/>
    </source>
</evidence>
<feature type="transmembrane region" description="Helical" evidence="7">
    <location>
        <begin position="140"/>
        <end position="160"/>
    </location>
</feature>
<reference evidence="9 10" key="1">
    <citation type="submission" date="2012-08" db="EMBL/GenBank/DDBJ databases">
        <title>Whole genome shotgun sequence of Austwickia chelonae NBRC 105200.</title>
        <authorList>
            <person name="Yoshida I."/>
            <person name="Hosoyama A."/>
            <person name="Tsuchikane K."/>
            <person name="Katsumata H."/>
            <person name="Ando Y."/>
            <person name="Ohji S."/>
            <person name="Hamada M."/>
            <person name="Tamura T."/>
            <person name="Yamazoe A."/>
            <person name="Yamazaki S."/>
            <person name="Fujita N."/>
        </authorList>
    </citation>
    <scope>NUCLEOTIDE SEQUENCE [LARGE SCALE GENOMIC DNA]</scope>
    <source>
        <strain evidence="9 10">NBRC 105200</strain>
    </source>
</reference>
<feature type="transmembrane region" description="Helical" evidence="7">
    <location>
        <begin position="327"/>
        <end position="348"/>
    </location>
</feature>
<dbReference type="Proteomes" id="UP000008495">
    <property type="component" value="Unassembled WGS sequence"/>
</dbReference>
<evidence type="ECO:0000256" key="4">
    <source>
        <dbReference type="ARBA" id="ARBA00022989"/>
    </source>
</evidence>
<feature type="domain" description="Cytochrome c assembly protein" evidence="8">
    <location>
        <begin position="145"/>
        <end position="350"/>
    </location>
</feature>
<protein>
    <submittedName>
        <fullName evidence="9">Putative cytochrome c assembly protein</fullName>
    </submittedName>
</protein>
<dbReference type="EMBL" id="BAGZ01000003">
    <property type="protein sequence ID" value="GAB76891.1"/>
    <property type="molecule type" value="Genomic_DNA"/>
</dbReference>
<evidence type="ECO:0000256" key="2">
    <source>
        <dbReference type="ARBA" id="ARBA00022692"/>
    </source>
</evidence>
<comment type="caution">
    <text evidence="9">The sequence shown here is derived from an EMBL/GenBank/DDBJ whole genome shotgun (WGS) entry which is preliminary data.</text>
</comment>
<dbReference type="PANTHER" id="PTHR30071">
    <property type="entry name" value="HEME EXPORTER PROTEIN C"/>
    <property type="match status" value="1"/>
</dbReference>
<evidence type="ECO:0000256" key="5">
    <source>
        <dbReference type="ARBA" id="ARBA00023136"/>
    </source>
</evidence>
<dbReference type="GO" id="GO:0017004">
    <property type="term" value="P:cytochrome complex assembly"/>
    <property type="evidence" value="ECO:0007669"/>
    <property type="project" value="UniProtKB-KW"/>
</dbReference>
<dbReference type="STRING" id="100225.SAMN05421595_2026"/>
<feature type="transmembrane region" description="Helical" evidence="7">
    <location>
        <begin position="264"/>
        <end position="285"/>
    </location>
</feature>
<evidence type="ECO:0000256" key="6">
    <source>
        <dbReference type="SAM" id="MobiDB-lite"/>
    </source>
</evidence>
<proteinExistence type="predicted"/>
<gene>
    <name evidence="9" type="ORF">AUCHE_03_01080</name>
</gene>
<feature type="transmembrane region" description="Helical" evidence="7">
    <location>
        <begin position="203"/>
        <end position="228"/>
    </location>
</feature>
<organism evidence="9 10">
    <name type="scientific">Austwickia chelonae NBRC 105200</name>
    <dbReference type="NCBI Taxonomy" id="1184607"/>
    <lineage>
        <taxon>Bacteria</taxon>
        <taxon>Bacillati</taxon>
        <taxon>Actinomycetota</taxon>
        <taxon>Actinomycetes</taxon>
        <taxon>Micrococcales</taxon>
        <taxon>Dermatophilaceae</taxon>
        <taxon>Austwickia</taxon>
    </lineage>
</organism>
<evidence type="ECO:0000256" key="1">
    <source>
        <dbReference type="ARBA" id="ARBA00004141"/>
    </source>
</evidence>
<dbReference type="RefSeq" id="WP_006501642.1">
    <property type="nucleotide sequence ID" value="NZ_BAGZ01000003.1"/>
</dbReference>
<feature type="transmembrane region" description="Helical" evidence="7">
    <location>
        <begin position="300"/>
        <end position="315"/>
    </location>
</feature>
<feature type="transmembrane region" description="Helical" evidence="7">
    <location>
        <begin position="167"/>
        <end position="191"/>
    </location>
</feature>
<accession>K6UL30</accession>
<dbReference type="PANTHER" id="PTHR30071:SF1">
    <property type="entry name" value="CYTOCHROME B_B6 PROTEIN-RELATED"/>
    <property type="match status" value="1"/>
</dbReference>
<dbReference type="InterPro" id="IPR045062">
    <property type="entry name" value="Cyt_c_biogenesis_CcsA/CcmC"/>
</dbReference>
<dbReference type="InterPro" id="IPR017562">
    <property type="entry name" value="Cyt_c_biogenesis_CcsA"/>
</dbReference>
<dbReference type="eggNOG" id="COG0755">
    <property type="taxonomic scope" value="Bacteria"/>
</dbReference>
<name>K6UL30_9MICO</name>
<dbReference type="AlphaFoldDB" id="K6UL30"/>
<feature type="transmembrane region" description="Helical" evidence="7">
    <location>
        <begin position="20"/>
        <end position="42"/>
    </location>
</feature>